<gene>
    <name evidence="2" type="ORF">LCGC14_2297370</name>
</gene>
<name>A0A0F9FJN5_9ZZZZ</name>
<comment type="caution">
    <text evidence="2">The sequence shown here is derived from an EMBL/GenBank/DDBJ whole genome shotgun (WGS) entry which is preliminary data.</text>
</comment>
<feature type="compositionally biased region" description="Basic residues" evidence="1">
    <location>
        <begin position="120"/>
        <end position="130"/>
    </location>
</feature>
<dbReference type="EMBL" id="LAZR01032315">
    <property type="protein sequence ID" value="KKL51252.1"/>
    <property type="molecule type" value="Genomic_DNA"/>
</dbReference>
<dbReference type="AlphaFoldDB" id="A0A0F9FJN5"/>
<organism evidence="2">
    <name type="scientific">marine sediment metagenome</name>
    <dbReference type="NCBI Taxonomy" id="412755"/>
    <lineage>
        <taxon>unclassified sequences</taxon>
        <taxon>metagenomes</taxon>
        <taxon>ecological metagenomes</taxon>
    </lineage>
</organism>
<sequence length="130" mass="13884">MGAPVSVSNVPLPSRSHSYVSIVPSGSLEADPSNVTVCPACAGFGETPNEAVGRCWTIRVLDVVLLRLSSSVTLSRTVIVPGAKYEREVVGYSPALVNSNPSMPVKGSPSRSHSYVSTCRRGRSRLTRRR</sequence>
<evidence type="ECO:0000313" key="2">
    <source>
        <dbReference type="EMBL" id="KKL51252.1"/>
    </source>
</evidence>
<protein>
    <submittedName>
        <fullName evidence="2">Uncharacterized protein</fullName>
    </submittedName>
</protein>
<proteinExistence type="predicted"/>
<reference evidence="2" key="1">
    <citation type="journal article" date="2015" name="Nature">
        <title>Complex archaea that bridge the gap between prokaryotes and eukaryotes.</title>
        <authorList>
            <person name="Spang A."/>
            <person name="Saw J.H."/>
            <person name="Jorgensen S.L."/>
            <person name="Zaremba-Niedzwiedzka K."/>
            <person name="Martijn J."/>
            <person name="Lind A.E."/>
            <person name="van Eijk R."/>
            <person name="Schleper C."/>
            <person name="Guy L."/>
            <person name="Ettema T.J."/>
        </authorList>
    </citation>
    <scope>NUCLEOTIDE SEQUENCE</scope>
</reference>
<feature type="region of interest" description="Disordered" evidence="1">
    <location>
        <begin position="100"/>
        <end position="130"/>
    </location>
</feature>
<evidence type="ECO:0000256" key="1">
    <source>
        <dbReference type="SAM" id="MobiDB-lite"/>
    </source>
</evidence>
<accession>A0A0F9FJN5</accession>